<dbReference type="SUPFAM" id="SSF53335">
    <property type="entry name" value="S-adenosyl-L-methionine-dependent methyltransferases"/>
    <property type="match status" value="1"/>
</dbReference>
<dbReference type="GO" id="GO:0032259">
    <property type="term" value="P:methylation"/>
    <property type="evidence" value="ECO:0007669"/>
    <property type="project" value="UniProtKB-KW"/>
</dbReference>
<name>A0ABY8AJV7_9ACTN</name>
<dbReference type="RefSeq" id="WP_275310062.1">
    <property type="nucleotide sequence ID" value="NZ_CP095749.1"/>
</dbReference>
<evidence type="ECO:0000313" key="2">
    <source>
        <dbReference type="EMBL" id="WEB43752.1"/>
    </source>
</evidence>
<dbReference type="GO" id="GO:0008168">
    <property type="term" value="F:methyltransferase activity"/>
    <property type="evidence" value="ECO:0007669"/>
    <property type="project" value="UniProtKB-KW"/>
</dbReference>
<accession>A0ABY8AJV7</accession>
<evidence type="ECO:0000259" key="1">
    <source>
        <dbReference type="Pfam" id="PF13649"/>
    </source>
</evidence>
<evidence type="ECO:0000313" key="3">
    <source>
        <dbReference type="Proteomes" id="UP001218629"/>
    </source>
</evidence>
<keyword evidence="2" id="KW-0489">Methyltransferase</keyword>
<gene>
    <name evidence="2" type="ORF">MOV08_33735</name>
</gene>
<dbReference type="Proteomes" id="UP001218629">
    <property type="component" value="Chromosome"/>
</dbReference>
<proteinExistence type="predicted"/>
<organism evidence="2 3">
    <name type="scientific">Streptomyces yunnanensis</name>
    <dbReference type="NCBI Taxonomy" id="156453"/>
    <lineage>
        <taxon>Bacteria</taxon>
        <taxon>Bacillati</taxon>
        <taxon>Actinomycetota</taxon>
        <taxon>Actinomycetes</taxon>
        <taxon>Kitasatosporales</taxon>
        <taxon>Streptomycetaceae</taxon>
        <taxon>Streptomyces</taxon>
    </lineage>
</organism>
<reference evidence="2 3" key="1">
    <citation type="submission" date="2022-03" db="EMBL/GenBank/DDBJ databases">
        <title>Streptomyces yunnanensis P86,complete genome.</title>
        <authorList>
            <person name="Chen S."/>
            <person name="Zhang Q."/>
        </authorList>
    </citation>
    <scope>NUCLEOTIDE SEQUENCE [LARGE SCALE GENOMIC DNA]</scope>
    <source>
        <strain evidence="2 3">P86</strain>
    </source>
</reference>
<dbReference type="InterPro" id="IPR029063">
    <property type="entry name" value="SAM-dependent_MTases_sf"/>
</dbReference>
<dbReference type="EMBL" id="CP095749">
    <property type="protein sequence ID" value="WEB43752.1"/>
    <property type="molecule type" value="Genomic_DNA"/>
</dbReference>
<protein>
    <submittedName>
        <fullName evidence="2">Class I SAM-dependent methyltransferase</fullName>
    </submittedName>
</protein>
<keyword evidence="3" id="KW-1185">Reference proteome</keyword>
<keyword evidence="2" id="KW-0808">Transferase</keyword>
<dbReference type="CDD" id="cd02440">
    <property type="entry name" value="AdoMet_MTases"/>
    <property type="match status" value="1"/>
</dbReference>
<dbReference type="Pfam" id="PF13649">
    <property type="entry name" value="Methyltransf_25"/>
    <property type="match status" value="1"/>
</dbReference>
<feature type="domain" description="Methyltransferase" evidence="1">
    <location>
        <begin position="89"/>
        <end position="177"/>
    </location>
</feature>
<dbReference type="Gene3D" id="3.40.50.150">
    <property type="entry name" value="Vaccinia Virus protein VP39"/>
    <property type="match status" value="1"/>
</dbReference>
<dbReference type="InterPro" id="IPR041698">
    <property type="entry name" value="Methyltransf_25"/>
</dbReference>
<sequence>MTQDSTRQRGLDSLASKERFDALLAKIDDAEAFDTSLGVETNRPVEPWEIEEANDTTLLNNSRYSPTPVRTIRQAIAASPLRYEDISFVDFGSGKGRAMLVASEFPFRKVIGVEFSRRLCETARENVERYRGPRKCGTVDVRCQDAAAFTIPDDASFFYFYEPFTVAVAQQVLRNIEASVRSHPRQAVLCLVGAGLLAALDGPSPWIQLGETLASPDDPYFDTRLYVNGTQEHSTDGTA</sequence>